<organism evidence="1">
    <name type="scientific">Arundo donax</name>
    <name type="common">Giant reed</name>
    <name type="synonym">Donax arundinaceus</name>
    <dbReference type="NCBI Taxonomy" id="35708"/>
    <lineage>
        <taxon>Eukaryota</taxon>
        <taxon>Viridiplantae</taxon>
        <taxon>Streptophyta</taxon>
        <taxon>Embryophyta</taxon>
        <taxon>Tracheophyta</taxon>
        <taxon>Spermatophyta</taxon>
        <taxon>Magnoliopsida</taxon>
        <taxon>Liliopsida</taxon>
        <taxon>Poales</taxon>
        <taxon>Poaceae</taxon>
        <taxon>PACMAD clade</taxon>
        <taxon>Arundinoideae</taxon>
        <taxon>Arundineae</taxon>
        <taxon>Arundo</taxon>
    </lineage>
</organism>
<name>A0A0A9AWC4_ARUDO</name>
<dbReference type="EMBL" id="GBRH01243752">
    <property type="protein sequence ID" value="JAD54143.1"/>
    <property type="molecule type" value="Transcribed_RNA"/>
</dbReference>
<reference evidence="1" key="2">
    <citation type="journal article" date="2015" name="Data Brief">
        <title>Shoot transcriptome of the giant reed, Arundo donax.</title>
        <authorList>
            <person name="Barrero R.A."/>
            <person name="Guerrero F.D."/>
            <person name="Moolhuijzen P."/>
            <person name="Goolsby J.A."/>
            <person name="Tidwell J."/>
            <person name="Bellgard S.E."/>
            <person name="Bellgard M.I."/>
        </authorList>
    </citation>
    <scope>NUCLEOTIDE SEQUENCE</scope>
    <source>
        <tissue evidence="1">Shoot tissue taken approximately 20 cm above the soil surface</tissue>
    </source>
</reference>
<sequence>MSMAKTFFCISSQNMYMYSCIQTRKILQD</sequence>
<evidence type="ECO:0000313" key="1">
    <source>
        <dbReference type="EMBL" id="JAD54143.1"/>
    </source>
</evidence>
<dbReference type="AlphaFoldDB" id="A0A0A9AWC4"/>
<proteinExistence type="predicted"/>
<accession>A0A0A9AWC4</accession>
<reference evidence="1" key="1">
    <citation type="submission" date="2014-09" db="EMBL/GenBank/DDBJ databases">
        <authorList>
            <person name="Magalhaes I.L.F."/>
            <person name="Oliveira U."/>
            <person name="Santos F.R."/>
            <person name="Vidigal T.H.D.A."/>
            <person name="Brescovit A.D."/>
            <person name="Santos A.J."/>
        </authorList>
    </citation>
    <scope>NUCLEOTIDE SEQUENCE</scope>
    <source>
        <tissue evidence="1">Shoot tissue taken approximately 20 cm above the soil surface</tissue>
    </source>
</reference>
<protein>
    <submittedName>
        <fullName evidence="1">Uncharacterized protein</fullName>
    </submittedName>
</protein>